<dbReference type="STRING" id="1354304.XPG1_0417"/>
<sequence>MKILSLRLKNINSLHGEWKIDFTKEPFINNGLFAITGPTGAGKTSLLDAICLALYHETPRLSTISASQNELMTHHTAECLAEVEFEVKGIAYRAFWCQRRARNQANGNLQPPKVELADKKSGKILADKIQDKKEKIAEITGLDFSRFTKSILLSQGNFAAFLNAQDKDRADLLEELTGTEIYGILSQEIYQRYKEAQSELNLLQAKASSIELLTPEQQQAYQDQQQRLIAEETLFNQQMKAWQTAEQWLLRRNELQQSQVSHASLLQQAEQAIQEAQPQLQQLATSEPAEKIRPLWDAQNRAIHEKQRLMEQRTKIENEYQQQLALRQPAEHQLTQLENIREAHQQHHKQQEKRISEQIVPLDHKIDIESQDLLKLKKAISEQERELTGLLSQHQKTQQQVTALNNELQALESYDEQHTYYRDFDRKLPEWKQLFTRQQERQEKIDQLTQNTRQIIAEIARNADHLTTLKAALAQQQEQRQIRRNTLSSAEKQLTVLQQKHPLQQLQKNLETYQKQLGSQNQLAILFPQIQQCQDAIKIDQNQLIQFQASINTRPNKIATLNQQLVDKQQHYDDLIHRIRFEQRIVSLEKERAQLKDGESCPLCGSSHHPLIDEYQHISPLHSEDRLKTLRQQIDQLQEKRATLQQQQHTEQQHYAQLQHNIAHCNAKLTEFIKQWDHHCQQLQVIELQINAESVTHFINQRQSAYHQYQAQWESLLQAEKNHQAAEKALIANQEQYQACKKAIELETFKRDSAQKQLAEKTAEMQQIEADYAATAQQIAAELKLTPFALPAPQDTENWLQQREQELKDYRNSRERWQQRQKEQAALQSKLSELAKQKDKLTIDLHALNEQQQQQKQLLAQSRQERHNLFGEQSVTDVRQHLQQKANELETAYKQAALHLQQLQNKMSQLIGAVSEIEKSYTTAEASCELAVSHFQTGLAQQGFPHQQSFEDALLAPEQREKLQQLQEKLEQQQLQAKTRQSESEIALQRHMATQPPLPEQYALEQYALEQYEVQQLSTLLTDITTQLKHNNQQQGEVRTLLSSDATRRQQQQALLTQIALSQQNYDDWSYLNNLIGSADGAKFRRFAQGLTLDHLVHLANIRLEKLHGRYYLQRKDDGGLGLQVVDTWQADAIRDTKTLSGGESFLVSLALALALSDLVSHKTQIESLFLDEGFGTLDAESLDIALDALDHLNASGKTIGVISHVEALKERIPVQIKVEKKNGSGSSQLAPEFRI</sequence>
<feature type="coiled-coil region" evidence="1">
    <location>
        <begin position="266"/>
        <end position="414"/>
    </location>
</feature>
<dbReference type="PANTHER" id="PTHR32114">
    <property type="entry name" value="ABC TRANSPORTER ABCH.3"/>
    <property type="match status" value="1"/>
</dbReference>
<feature type="coiled-coil region" evidence="1">
    <location>
        <begin position="186"/>
        <end position="213"/>
    </location>
</feature>
<feature type="coiled-coil region" evidence="1">
    <location>
        <begin position="956"/>
        <end position="983"/>
    </location>
</feature>
<dbReference type="OrthoDB" id="9795626at2"/>
<dbReference type="SUPFAM" id="SSF52540">
    <property type="entry name" value="P-loop containing nucleoside triphosphate hydrolases"/>
    <property type="match status" value="3"/>
</dbReference>
<feature type="coiled-coil region" evidence="1">
    <location>
        <begin position="716"/>
        <end position="920"/>
    </location>
</feature>
<dbReference type="InterPro" id="IPR027417">
    <property type="entry name" value="P-loop_NTPase"/>
</dbReference>
<dbReference type="GO" id="GO:0016887">
    <property type="term" value="F:ATP hydrolysis activity"/>
    <property type="evidence" value="ECO:0007669"/>
    <property type="project" value="InterPro"/>
</dbReference>
<dbReference type="RefSeq" id="WP_045957568.1">
    <property type="nucleotide sequence ID" value="NZ_FO704551.1"/>
</dbReference>
<evidence type="ECO:0000313" key="4">
    <source>
        <dbReference type="Proteomes" id="UP000032735"/>
    </source>
</evidence>
<evidence type="ECO:0000259" key="2">
    <source>
        <dbReference type="Pfam" id="PF13476"/>
    </source>
</evidence>
<organism evidence="3 4">
    <name type="scientific">Xenorhabdus poinarii G6</name>
    <dbReference type="NCBI Taxonomy" id="1354304"/>
    <lineage>
        <taxon>Bacteria</taxon>
        <taxon>Pseudomonadati</taxon>
        <taxon>Pseudomonadota</taxon>
        <taxon>Gammaproteobacteria</taxon>
        <taxon>Enterobacterales</taxon>
        <taxon>Morganellaceae</taxon>
        <taxon>Xenorhabdus</taxon>
    </lineage>
</organism>
<dbReference type="Proteomes" id="UP000032735">
    <property type="component" value="Chromosome"/>
</dbReference>
<evidence type="ECO:0000256" key="1">
    <source>
        <dbReference type="SAM" id="Coils"/>
    </source>
</evidence>
<proteinExistence type="predicted"/>
<dbReference type="EMBL" id="FO704551">
    <property type="protein sequence ID" value="CDG20072.1"/>
    <property type="molecule type" value="Genomic_DNA"/>
</dbReference>
<gene>
    <name evidence="3" type="primary">sbcC</name>
    <name evidence="3" type="ORF">XPG1_0417</name>
</gene>
<dbReference type="InterPro" id="IPR038729">
    <property type="entry name" value="Rad50/SbcC_AAA"/>
</dbReference>
<dbReference type="Pfam" id="PF13476">
    <property type="entry name" value="AAA_23"/>
    <property type="match status" value="1"/>
</dbReference>
<accession>A0A068QYE4</accession>
<protein>
    <submittedName>
        <fullName evidence="3">Nuclease sbcCD subunit C</fullName>
    </submittedName>
</protein>
<dbReference type="GO" id="GO:0006302">
    <property type="term" value="P:double-strand break repair"/>
    <property type="evidence" value="ECO:0007669"/>
    <property type="project" value="InterPro"/>
</dbReference>
<dbReference type="PANTHER" id="PTHR32114:SF2">
    <property type="entry name" value="ABC TRANSPORTER ABCH.3"/>
    <property type="match status" value="1"/>
</dbReference>
<dbReference type="AlphaFoldDB" id="A0A068QYE4"/>
<keyword evidence="1" id="KW-0175">Coiled coil</keyword>
<dbReference type="KEGG" id="xpo:XPG1_0417"/>
<keyword evidence="4" id="KW-1185">Reference proteome</keyword>
<feature type="coiled-coil region" evidence="1">
    <location>
        <begin position="473"/>
        <end position="523"/>
    </location>
</feature>
<dbReference type="Pfam" id="PF13558">
    <property type="entry name" value="SbcC_Walker_B"/>
    <property type="match status" value="1"/>
</dbReference>
<dbReference type="Gene3D" id="3.40.50.300">
    <property type="entry name" value="P-loop containing nucleotide triphosphate hydrolases"/>
    <property type="match status" value="2"/>
</dbReference>
<name>A0A068QYE4_9GAMM</name>
<dbReference type="HOGENOM" id="CLU_004785_1_0_6"/>
<reference evidence="3 4" key="1">
    <citation type="submission" date="2013-07" db="EMBL/GenBank/DDBJ databases">
        <authorList>
            <person name="Genoscope - CEA"/>
        </authorList>
    </citation>
    <scope>NUCLEOTIDE SEQUENCE [LARGE SCALE GENOMIC DNA]</scope>
    <source>
        <strain evidence="3 4">G6</strain>
    </source>
</reference>
<feature type="domain" description="Rad50/SbcC-type AAA" evidence="2">
    <location>
        <begin position="5"/>
        <end position="225"/>
    </location>
</feature>
<evidence type="ECO:0000313" key="3">
    <source>
        <dbReference type="EMBL" id="CDG20072.1"/>
    </source>
</evidence>
<feature type="coiled-coil region" evidence="1">
    <location>
        <begin position="627"/>
        <end position="654"/>
    </location>
</feature>